<dbReference type="Pfam" id="PF02625">
    <property type="entry name" value="XdhC_CoxI"/>
    <property type="match status" value="1"/>
</dbReference>
<dbReference type="SMART" id="SM00746">
    <property type="entry name" value="TRASH"/>
    <property type="match status" value="1"/>
</dbReference>
<dbReference type="InterPro" id="IPR027051">
    <property type="entry name" value="XdhC_Rossmann_dom"/>
</dbReference>
<keyword evidence="3" id="KW-1185">Reference proteome</keyword>
<dbReference type="InterPro" id="IPR011017">
    <property type="entry name" value="TRASH_dom"/>
</dbReference>
<dbReference type="InterPro" id="IPR007029">
    <property type="entry name" value="YHS_dom"/>
</dbReference>
<dbReference type="KEGG" id="scas:SACC_14670"/>
<sequence length="289" mass="32760">MGVERVSYFSHDLEFINRIKELIEREESFAVVEIVKTEGPSALKAGNKLIIRSDGSFEGWIGGFCTKDEIIKSSLEAIEEGLIKFLYLKTCHGGSVYLYIEPILPKRKLVIIGNNPITYYIKRIGENIGFNVMEVSEPKEIEKIKMNKNTFVIIATMGERDHEFAEVILSSNVRYIGIVASKKRGDDILSYLRNKGYSDDLISKIKVPAGININAVSPEEIALSIIAEIIKVSREAKAKEVTEEEIDLVCGMTVLKSSPYYSTFNNRTYYFCSKYCKEKFDSNPQIYVK</sequence>
<dbReference type="EMBL" id="AP025226">
    <property type="protein sequence ID" value="BDB98450.1"/>
    <property type="molecule type" value="Genomic_DNA"/>
</dbReference>
<dbReference type="InterPro" id="IPR052698">
    <property type="entry name" value="MoCofactor_Util/Proc"/>
</dbReference>
<dbReference type="PANTHER" id="PTHR30388:SF6">
    <property type="entry name" value="XANTHINE DEHYDROGENASE SUBUNIT A-RELATED"/>
    <property type="match status" value="1"/>
</dbReference>
<evidence type="ECO:0000313" key="3">
    <source>
        <dbReference type="Proteomes" id="UP001319921"/>
    </source>
</evidence>
<reference evidence="2 3" key="1">
    <citation type="journal article" date="2022" name="Microbiol. Resour. Announc.">
        <title>Complete Genome Sequence of the Hyperthermophilic and Acidophilic Archaeon Saccharolobus caldissimus Strain HS-3T.</title>
        <authorList>
            <person name="Sakai H.D."/>
            <person name="Kurosawa N."/>
        </authorList>
    </citation>
    <scope>NUCLEOTIDE SEQUENCE [LARGE SCALE GENOMIC DNA]</scope>
    <source>
        <strain evidence="2 3">JCM32116</strain>
    </source>
</reference>
<accession>A0AAQ4CRL9</accession>
<dbReference type="SUPFAM" id="SSF47240">
    <property type="entry name" value="Ferritin-like"/>
    <property type="match status" value="1"/>
</dbReference>
<name>A0AAQ4CRL9_9CREN</name>
<evidence type="ECO:0000313" key="2">
    <source>
        <dbReference type="EMBL" id="BDB98450.1"/>
    </source>
</evidence>
<dbReference type="PANTHER" id="PTHR30388">
    <property type="entry name" value="ALDEHYDE OXIDOREDUCTASE MOLYBDENUM COFACTOR ASSEMBLY PROTEIN"/>
    <property type="match status" value="1"/>
</dbReference>
<dbReference type="AlphaFoldDB" id="A0AAQ4CRL9"/>
<gene>
    <name evidence="2" type="ORF">SACC_14670</name>
</gene>
<dbReference type="GO" id="GO:0016491">
    <property type="term" value="F:oxidoreductase activity"/>
    <property type="evidence" value="ECO:0007669"/>
    <property type="project" value="InterPro"/>
</dbReference>
<dbReference type="Pfam" id="PF04945">
    <property type="entry name" value="YHS"/>
    <property type="match status" value="1"/>
</dbReference>
<feature type="domain" description="TRASH" evidence="1">
    <location>
        <begin position="247"/>
        <end position="284"/>
    </location>
</feature>
<dbReference type="Gene3D" id="3.40.50.720">
    <property type="entry name" value="NAD(P)-binding Rossmann-like Domain"/>
    <property type="match status" value="1"/>
</dbReference>
<dbReference type="RefSeq" id="WP_229572319.1">
    <property type="nucleotide sequence ID" value="NZ_AP025226.1"/>
</dbReference>
<dbReference type="InterPro" id="IPR012348">
    <property type="entry name" value="RNR-like"/>
</dbReference>
<dbReference type="GeneID" id="68866193"/>
<dbReference type="InterPro" id="IPR003777">
    <property type="entry name" value="XdhC_CoxI"/>
</dbReference>
<dbReference type="Pfam" id="PF13478">
    <property type="entry name" value="XdhC_C"/>
    <property type="match status" value="1"/>
</dbReference>
<proteinExistence type="predicted"/>
<organism evidence="2 3">
    <name type="scientific">Saccharolobus caldissimus</name>
    <dbReference type="NCBI Taxonomy" id="1702097"/>
    <lineage>
        <taxon>Archaea</taxon>
        <taxon>Thermoproteota</taxon>
        <taxon>Thermoprotei</taxon>
        <taxon>Sulfolobales</taxon>
        <taxon>Sulfolobaceae</taxon>
        <taxon>Saccharolobus</taxon>
    </lineage>
</organism>
<dbReference type="Gene3D" id="1.10.620.20">
    <property type="entry name" value="Ribonucleotide Reductase, subunit A"/>
    <property type="match status" value="1"/>
</dbReference>
<dbReference type="Proteomes" id="UP001319921">
    <property type="component" value="Chromosome"/>
</dbReference>
<protein>
    <submittedName>
        <fullName evidence="2">Carbon monoxide dehydrogenase F protein</fullName>
    </submittedName>
</protein>
<dbReference type="InterPro" id="IPR009078">
    <property type="entry name" value="Ferritin-like_SF"/>
</dbReference>
<evidence type="ECO:0000259" key="1">
    <source>
        <dbReference type="SMART" id="SM00746"/>
    </source>
</evidence>